<evidence type="ECO:0000256" key="5">
    <source>
        <dbReference type="ARBA" id="ARBA00022927"/>
    </source>
</evidence>
<evidence type="ECO:0000313" key="14">
    <source>
        <dbReference type="Proteomes" id="UP000094565"/>
    </source>
</evidence>
<dbReference type="SMART" id="SM00397">
    <property type="entry name" value="t_SNARE"/>
    <property type="match status" value="1"/>
</dbReference>
<dbReference type="GO" id="GO:0005484">
    <property type="term" value="F:SNAP receptor activity"/>
    <property type="evidence" value="ECO:0007669"/>
    <property type="project" value="InterPro"/>
</dbReference>
<dbReference type="InterPro" id="IPR006012">
    <property type="entry name" value="Syntaxin/epimorphin_CS"/>
</dbReference>
<dbReference type="EMBL" id="CP014586">
    <property type="protein sequence ID" value="ANZ76449.1"/>
    <property type="molecule type" value="Genomic_DNA"/>
</dbReference>
<keyword evidence="8" id="KW-0175">Coiled coil</keyword>
<dbReference type="PROSITE" id="PS50192">
    <property type="entry name" value="T_SNARE"/>
    <property type="match status" value="1"/>
</dbReference>
<dbReference type="PANTHER" id="PTHR19957">
    <property type="entry name" value="SYNTAXIN"/>
    <property type="match status" value="1"/>
</dbReference>
<dbReference type="GO" id="GO:0000149">
    <property type="term" value="F:SNARE binding"/>
    <property type="evidence" value="ECO:0007669"/>
    <property type="project" value="TreeGrafter"/>
</dbReference>
<evidence type="ECO:0000313" key="13">
    <source>
        <dbReference type="EMBL" id="ANZ76449.1"/>
    </source>
</evidence>
<dbReference type="GO" id="GO:0000139">
    <property type="term" value="C:Golgi membrane"/>
    <property type="evidence" value="ECO:0007669"/>
    <property type="project" value="UniProtKB-SubCell"/>
</dbReference>
<dbReference type="GO" id="GO:0048278">
    <property type="term" value="P:vesicle docking"/>
    <property type="evidence" value="ECO:0007669"/>
    <property type="project" value="TreeGrafter"/>
</dbReference>
<dbReference type="Pfam" id="PF05739">
    <property type="entry name" value="SNARE"/>
    <property type="match status" value="1"/>
</dbReference>
<comment type="subcellular location">
    <subcellularLocation>
        <location evidence="1">Golgi apparatus membrane</location>
        <topology evidence="1">Single-pass type IV membrane protein</topology>
    </subcellularLocation>
</comment>
<evidence type="ECO:0000256" key="3">
    <source>
        <dbReference type="ARBA" id="ARBA00022448"/>
    </source>
</evidence>
<protein>
    <submittedName>
        <fullName evidence="13">BA75_03592T0</fullName>
    </submittedName>
</protein>
<evidence type="ECO:0000256" key="1">
    <source>
        <dbReference type="ARBA" id="ARBA00004409"/>
    </source>
</evidence>
<accession>A0A1B2JEF1</accession>
<dbReference type="GO" id="GO:0031201">
    <property type="term" value="C:SNARE complex"/>
    <property type="evidence" value="ECO:0007669"/>
    <property type="project" value="TreeGrafter"/>
</dbReference>
<dbReference type="CDD" id="cd15845">
    <property type="entry name" value="SNARE_syntaxin16"/>
    <property type="match status" value="1"/>
</dbReference>
<evidence type="ECO:0000256" key="10">
    <source>
        <dbReference type="SAM" id="MobiDB-lite"/>
    </source>
</evidence>
<keyword evidence="3" id="KW-0813">Transport</keyword>
<keyword evidence="5" id="KW-0653">Protein transport</keyword>
<sequence length="366" mass="42458">MFRDRTNLYISYRRTYPHNTGQFNGDSQLGTTNPNSRFDLLGEEEEAHGLIDSSYHDQTAENGDVIEMKPLPPKFADISSEIEFLLAEIEKEVTRLNYLYKKNLLPGFNDTTEDDEKIDQMNFVITSSFQKVYNKIKNIDSIKVQYQDVLRPEDMLICDNLKKNLAAKTQDLSKKFRKLQNNYIKYLKQDDFQAPQKQNVMDEWDDSDAVNIESYSKQAMQQSSALLQEQEQTEGLNDQLIQRREKEIYKIAQGVVEISTIFKELETMVIDQGTILDRIDYNLENVVVDLKQSNKELLKGQKHQKRSTKCKLILLLTLVTLTLAIIVLMKPRRTDHYYHDTPEPSKDTTPSEEPAPVEVDEPTTEN</sequence>
<dbReference type="InterPro" id="IPR000727">
    <property type="entry name" value="T_SNARE_dom"/>
</dbReference>
<dbReference type="OrthoDB" id="10251371at2759"/>
<dbReference type="GO" id="GO:0006906">
    <property type="term" value="P:vesicle fusion"/>
    <property type="evidence" value="ECO:0007669"/>
    <property type="project" value="TreeGrafter"/>
</dbReference>
<proteinExistence type="inferred from homology"/>
<dbReference type="GO" id="GO:0006886">
    <property type="term" value="P:intracellular protein transport"/>
    <property type="evidence" value="ECO:0007669"/>
    <property type="project" value="InterPro"/>
</dbReference>
<dbReference type="SUPFAM" id="SSF47661">
    <property type="entry name" value="t-snare proteins"/>
    <property type="match status" value="1"/>
</dbReference>
<dbReference type="AlphaFoldDB" id="A0A1B2JEF1"/>
<keyword evidence="7" id="KW-0333">Golgi apparatus</keyword>
<feature type="transmembrane region" description="Helical" evidence="11">
    <location>
        <begin position="312"/>
        <end position="329"/>
    </location>
</feature>
<gene>
    <name evidence="13" type="primary">TLG2</name>
    <name evidence="13" type="ORF">ATY40_BA7503592</name>
</gene>
<evidence type="ECO:0000256" key="4">
    <source>
        <dbReference type="ARBA" id="ARBA00022692"/>
    </source>
</evidence>
<keyword evidence="9 11" id="KW-0472">Membrane</keyword>
<dbReference type="InterPro" id="IPR045242">
    <property type="entry name" value="Syntaxin"/>
</dbReference>
<evidence type="ECO:0000256" key="9">
    <source>
        <dbReference type="ARBA" id="ARBA00023136"/>
    </source>
</evidence>
<feature type="region of interest" description="Disordered" evidence="10">
    <location>
        <begin position="336"/>
        <end position="366"/>
    </location>
</feature>
<dbReference type="Gene3D" id="1.20.58.70">
    <property type="match status" value="1"/>
</dbReference>
<keyword evidence="14" id="KW-1185">Reference proteome</keyword>
<organism evidence="13 14">
    <name type="scientific">Komagataella pastoris</name>
    <name type="common">Yeast</name>
    <name type="synonym">Pichia pastoris</name>
    <dbReference type="NCBI Taxonomy" id="4922"/>
    <lineage>
        <taxon>Eukaryota</taxon>
        <taxon>Fungi</taxon>
        <taxon>Dikarya</taxon>
        <taxon>Ascomycota</taxon>
        <taxon>Saccharomycotina</taxon>
        <taxon>Pichiomycetes</taxon>
        <taxon>Pichiales</taxon>
        <taxon>Pichiaceae</taxon>
        <taxon>Komagataella</taxon>
    </lineage>
</organism>
<dbReference type="PANTHER" id="PTHR19957:SF83">
    <property type="entry name" value="SYNTAXIN-16"/>
    <property type="match status" value="1"/>
</dbReference>
<evidence type="ECO:0000256" key="2">
    <source>
        <dbReference type="ARBA" id="ARBA00009063"/>
    </source>
</evidence>
<keyword evidence="4 11" id="KW-0812">Transmembrane</keyword>
<evidence type="ECO:0000259" key="12">
    <source>
        <dbReference type="PROSITE" id="PS50192"/>
    </source>
</evidence>
<name>A0A1B2JEF1_PICPA</name>
<evidence type="ECO:0000256" key="6">
    <source>
        <dbReference type="ARBA" id="ARBA00022989"/>
    </source>
</evidence>
<evidence type="ECO:0000256" key="8">
    <source>
        <dbReference type="ARBA" id="ARBA00023054"/>
    </source>
</evidence>
<feature type="domain" description="T-SNARE coiled-coil homology" evidence="12">
    <location>
        <begin position="238"/>
        <end position="300"/>
    </location>
</feature>
<dbReference type="Proteomes" id="UP000094565">
    <property type="component" value="Chromosome 3"/>
</dbReference>
<keyword evidence="6 11" id="KW-1133">Transmembrane helix</keyword>
<reference evidence="13 14" key="1">
    <citation type="submission" date="2016-02" db="EMBL/GenBank/DDBJ databases">
        <title>Comparative genomic and transcriptomic foundation for Pichia pastoris.</title>
        <authorList>
            <person name="Love K.R."/>
            <person name="Shah K.A."/>
            <person name="Whittaker C.A."/>
            <person name="Wu J."/>
            <person name="Bartlett M.C."/>
            <person name="Ma D."/>
            <person name="Leeson R.L."/>
            <person name="Priest M."/>
            <person name="Young S.K."/>
            <person name="Love J.C."/>
        </authorList>
    </citation>
    <scope>NUCLEOTIDE SEQUENCE [LARGE SCALE GENOMIC DNA]</scope>
    <source>
        <strain evidence="13 14">ATCC 28485</strain>
    </source>
</reference>
<evidence type="ECO:0000256" key="7">
    <source>
        <dbReference type="ARBA" id="ARBA00023034"/>
    </source>
</evidence>
<evidence type="ECO:0000256" key="11">
    <source>
        <dbReference type="SAM" id="Phobius"/>
    </source>
</evidence>
<dbReference type="InterPro" id="IPR010989">
    <property type="entry name" value="SNARE"/>
</dbReference>
<dbReference type="PROSITE" id="PS00914">
    <property type="entry name" value="SYNTAXIN"/>
    <property type="match status" value="1"/>
</dbReference>
<feature type="compositionally biased region" description="Basic and acidic residues" evidence="10">
    <location>
        <begin position="336"/>
        <end position="346"/>
    </location>
</feature>
<comment type="similarity">
    <text evidence="2">Belongs to the syntaxin family.</text>
</comment>